<evidence type="ECO:0000259" key="1">
    <source>
        <dbReference type="PROSITE" id="PS50208"/>
    </source>
</evidence>
<sequence length="781" mass="89076">MELDVVQADELVENLPSVIVENILRELSKNDAWQKVANEFKDKGENIMSDRYKMNNSSPERELLNNLMNKYPLKVKTLQFILEQCQIYDALRIINTNDPAQILKPVKDALYKVPLGGNLTLHVKVNGSPFPEIQWYFKGSPLVGKTSPVLVLENISIRDIGEYTCKIKQGLRSELTSPRCIVNVEGTPPRISTELSDVHIKENEDLTLSFEAIGYPEPKCFKWFKNGNNIVVTEIPQLRIQGADVNNAGEYCCKACNPFGSCTTRTAVVKVQEAIMMCPAEIQIIEQPTANRVYYADDWMYLTCKVRCSKDVKFVCFLNNKVLTGNDNVLTTSSSVNQHSCLLMYRLTEEQMEKENLKQLCFKFEIDGQVMSDDVRVEVKTRAIKKPLTARNKWALLIGNSHYQELNPLPGSRKDIHIVKKNFKELGFRVCMFNDLNRSAIQNGVKKLASFIQEGDYVTFFYAGHGIHNNGKDYIIPVDARMKYVSRPQNVCLEEQYISFDECISHVWITNVLQKHEPALIFSIYDSCRKMEQKFERYQSNSSEDSFQIASKNSFTLFATSENYEAFERRSVDISVLVDTLQNVMTHKISVQNLSSKVLEKFDSLGETEGEQVPKVCGDLALPRSLADPSQPRGIDESECGVLKKWEQFASGRGRIQHTISLGDVRIEESIYWNIEAPKDGVTWIISNCLPLTINLSQTTTSKMQGMNVLVKLQTGIELLQDSKKLNGSLSMQFFVHHLQDLKDHLHVELCFTYEGQHYKQEMLVETPAISQQFYRGNQID</sequence>
<dbReference type="Gene3D" id="2.60.40.10">
    <property type="entry name" value="Immunoglobulins"/>
    <property type="match status" value="2"/>
</dbReference>
<dbReference type="SUPFAM" id="SSF47986">
    <property type="entry name" value="DEATH domain"/>
    <property type="match status" value="1"/>
</dbReference>
<dbReference type="InterPro" id="IPR013098">
    <property type="entry name" value="Ig_I-set"/>
</dbReference>
<dbReference type="InterPro" id="IPR007110">
    <property type="entry name" value="Ig-like_dom"/>
</dbReference>
<dbReference type="GO" id="GO:0004197">
    <property type="term" value="F:cysteine-type endopeptidase activity"/>
    <property type="evidence" value="ECO:0007669"/>
    <property type="project" value="InterPro"/>
</dbReference>
<dbReference type="PROSITE" id="PS50208">
    <property type="entry name" value="CASPASE_P20"/>
    <property type="match status" value="1"/>
</dbReference>
<dbReference type="SMART" id="SM00409">
    <property type="entry name" value="IG"/>
    <property type="match status" value="2"/>
</dbReference>
<dbReference type="InterPro" id="IPR003599">
    <property type="entry name" value="Ig_sub"/>
</dbReference>
<dbReference type="InterPro" id="IPR013783">
    <property type="entry name" value="Ig-like_fold"/>
</dbReference>
<dbReference type="PANTHER" id="PTHR22576:SF37">
    <property type="entry name" value="MUCOSA-ASSOCIATED LYMPHOID TISSUE LYMPHOMA TRANSLOCATION PROTEIN 1"/>
    <property type="match status" value="1"/>
</dbReference>
<dbReference type="InterPro" id="IPR029030">
    <property type="entry name" value="Caspase-like_dom_sf"/>
</dbReference>
<dbReference type="Gene3D" id="3.40.50.1460">
    <property type="match status" value="1"/>
</dbReference>
<evidence type="ECO:0000259" key="2">
    <source>
        <dbReference type="PROSITE" id="PS50835"/>
    </source>
</evidence>
<dbReference type="CDD" id="cd00096">
    <property type="entry name" value="Ig"/>
    <property type="match status" value="1"/>
</dbReference>
<dbReference type="GO" id="GO:0006508">
    <property type="term" value="P:proteolysis"/>
    <property type="evidence" value="ECO:0007669"/>
    <property type="project" value="InterPro"/>
</dbReference>
<reference evidence="3" key="1">
    <citation type="submission" date="2015-09" db="EMBL/GenBank/DDBJ databases">
        <title>Scylla olivacea transcriptome.</title>
        <authorList>
            <person name="Ikhwanuddin M."/>
        </authorList>
    </citation>
    <scope>NUCLEOTIDE SEQUENCE</scope>
</reference>
<feature type="domain" description="Caspase family p20" evidence="1">
    <location>
        <begin position="391"/>
        <end position="469"/>
    </location>
</feature>
<dbReference type="Pfam" id="PF13927">
    <property type="entry name" value="Ig_3"/>
    <property type="match status" value="1"/>
</dbReference>
<dbReference type="Pfam" id="PF07679">
    <property type="entry name" value="I-set"/>
    <property type="match status" value="1"/>
</dbReference>
<organism evidence="3">
    <name type="scientific">Scylla olivacea</name>
    <name type="common">Orange mud crab</name>
    <name type="synonym">Cancer olivacea</name>
    <dbReference type="NCBI Taxonomy" id="85551"/>
    <lineage>
        <taxon>Eukaryota</taxon>
        <taxon>Metazoa</taxon>
        <taxon>Ecdysozoa</taxon>
        <taxon>Arthropoda</taxon>
        <taxon>Crustacea</taxon>
        <taxon>Multicrustacea</taxon>
        <taxon>Malacostraca</taxon>
        <taxon>Eumalacostraca</taxon>
        <taxon>Eucarida</taxon>
        <taxon>Decapoda</taxon>
        <taxon>Pleocyemata</taxon>
        <taxon>Brachyura</taxon>
        <taxon>Eubrachyura</taxon>
        <taxon>Portunoidea</taxon>
        <taxon>Portunidae</taxon>
        <taxon>Portuninae</taxon>
        <taxon>Scylla</taxon>
    </lineage>
</organism>
<dbReference type="PROSITE" id="PS50835">
    <property type="entry name" value="IG_LIKE"/>
    <property type="match status" value="2"/>
</dbReference>
<dbReference type="InterPro" id="IPR003598">
    <property type="entry name" value="Ig_sub2"/>
</dbReference>
<dbReference type="EMBL" id="GDRN01099437">
    <property type="protein sequence ID" value="JAI58759.1"/>
    <property type="molecule type" value="Transcribed_RNA"/>
</dbReference>
<dbReference type="InterPro" id="IPR036179">
    <property type="entry name" value="Ig-like_dom_sf"/>
</dbReference>
<dbReference type="InterPro" id="IPR001309">
    <property type="entry name" value="Pept_C14_p20"/>
</dbReference>
<feature type="domain" description="Ig-like" evidence="2">
    <location>
        <begin position="99"/>
        <end position="176"/>
    </location>
</feature>
<accession>A0A0P4VT35</accession>
<dbReference type="EMBL" id="GDRN01099440">
    <property type="protein sequence ID" value="JAI58758.1"/>
    <property type="molecule type" value="Transcribed_RNA"/>
</dbReference>
<dbReference type="Pfam" id="PF00656">
    <property type="entry name" value="Peptidase_C14"/>
    <property type="match status" value="1"/>
</dbReference>
<feature type="domain" description="Ig-like" evidence="2">
    <location>
        <begin position="189"/>
        <end position="270"/>
    </location>
</feature>
<dbReference type="InterPro" id="IPR052039">
    <property type="entry name" value="Caspase-related_regulators"/>
</dbReference>
<dbReference type="AlphaFoldDB" id="A0A0P4VT35"/>
<dbReference type="SUPFAM" id="SSF48726">
    <property type="entry name" value="Immunoglobulin"/>
    <property type="match status" value="2"/>
</dbReference>
<name>A0A0P4VT35_SCYOL</name>
<dbReference type="InterPro" id="IPR011600">
    <property type="entry name" value="Pept_C14_caspase"/>
</dbReference>
<dbReference type="InterPro" id="IPR011029">
    <property type="entry name" value="DEATH-like_dom_sf"/>
</dbReference>
<dbReference type="PANTHER" id="PTHR22576">
    <property type="entry name" value="MUCOSA ASSOCIATED LYMPHOID TISSUE LYMPHOMA TRANSLOCATION PROTEIN 1/PARACASPASE"/>
    <property type="match status" value="1"/>
</dbReference>
<dbReference type="SMART" id="SM00408">
    <property type="entry name" value="IGc2"/>
    <property type="match status" value="2"/>
</dbReference>
<dbReference type="SUPFAM" id="SSF52129">
    <property type="entry name" value="Caspase-like"/>
    <property type="match status" value="1"/>
</dbReference>
<dbReference type="Gene3D" id="1.10.533.10">
    <property type="entry name" value="Death Domain, Fas"/>
    <property type="match status" value="1"/>
</dbReference>
<proteinExistence type="predicted"/>
<protein>
    <submittedName>
        <fullName evidence="3">Uncharacterized protein</fullName>
    </submittedName>
</protein>
<evidence type="ECO:0000313" key="3">
    <source>
        <dbReference type="EMBL" id="JAI58759.1"/>
    </source>
</evidence>